<evidence type="ECO:0008006" key="3">
    <source>
        <dbReference type="Google" id="ProtNLM"/>
    </source>
</evidence>
<reference evidence="1 2" key="1">
    <citation type="submission" date="2019-01" db="EMBL/GenBank/DDBJ databases">
        <title>Sequencing the genomes of 1000 actinobacteria strains.</title>
        <authorList>
            <person name="Klenk H.-P."/>
        </authorList>
    </citation>
    <scope>NUCLEOTIDE SEQUENCE [LARGE SCALE GENOMIC DNA]</scope>
    <source>
        <strain evidence="1 2">DSM 43925</strain>
    </source>
</reference>
<accession>A0A438LXQ4</accession>
<dbReference type="AlphaFoldDB" id="A0A438LXQ4"/>
<dbReference type="EMBL" id="SAUN01000001">
    <property type="protein sequence ID" value="RVX38137.1"/>
    <property type="molecule type" value="Genomic_DNA"/>
</dbReference>
<organism evidence="1 2">
    <name type="scientific">Nonomuraea polychroma</name>
    <dbReference type="NCBI Taxonomy" id="46176"/>
    <lineage>
        <taxon>Bacteria</taxon>
        <taxon>Bacillati</taxon>
        <taxon>Actinomycetota</taxon>
        <taxon>Actinomycetes</taxon>
        <taxon>Streptosporangiales</taxon>
        <taxon>Streptosporangiaceae</taxon>
        <taxon>Nonomuraea</taxon>
    </lineage>
</organism>
<evidence type="ECO:0000313" key="2">
    <source>
        <dbReference type="Proteomes" id="UP000284824"/>
    </source>
</evidence>
<gene>
    <name evidence="1" type="ORF">EDD27_0430</name>
</gene>
<dbReference type="RefSeq" id="WP_127930812.1">
    <property type="nucleotide sequence ID" value="NZ_SAUN01000001.1"/>
</dbReference>
<dbReference type="Proteomes" id="UP000284824">
    <property type="component" value="Unassembled WGS sequence"/>
</dbReference>
<comment type="caution">
    <text evidence="1">The sequence shown here is derived from an EMBL/GenBank/DDBJ whole genome shotgun (WGS) entry which is preliminary data.</text>
</comment>
<sequence>MLDAQGFSLLAEEDHHPRKRELLALLKVYERAGFIVGISAVTVAEERRTGTAGQRLDWWRSQLVRVPVSEPTALLARQLLEETGLDGHRSVVGALVVSTAASSPDVARVISSDASHIPKLCAAATAFRRIPVEFKQI</sequence>
<name>A0A438LXQ4_9ACTN</name>
<keyword evidence="2" id="KW-1185">Reference proteome</keyword>
<proteinExistence type="predicted"/>
<protein>
    <recommendedName>
        <fullName evidence="3">PIN domain-containing protein</fullName>
    </recommendedName>
</protein>
<evidence type="ECO:0000313" key="1">
    <source>
        <dbReference type="EMBL" id="RVX38137.1"/>
    </source>
</evidence>
<dbReference type="OrthoDB" id="3477780at2"/>